<gene>
    <name evidence="2" type="ORF">HNP82_001989</name>
</gene>
<feature type="region of interest" description="Disordered" evidence="1">
    <location>
        <begin position="16"/>
        <end position="66"/>
    </location>
</feature>
<evidence type="ECO:0000313" key="2">
    <source>
        <dbReference type="EMBL" id="MBB5264850.1"/>
    </source>
</evidence>
<dbReference type="AlphaFoldDB" id="A0A7W8M5A1"/>
<accession>A0A7W8M5A1</accession>
<protein>
    <submittedName>
        <fullName evidence="2">Uncharacterized protein</fullName>
    </submittedName>
</protein>
<dbReference type="Proteomes" id="UP000543642">
    <property type="component" value="Unassembled WGS sequence"/>
</dbReference>
<keyword evidence="3" id="KW-1185">Reference proteome</keyword>
<evidence type="ECO:0000313" key="3">
    <source>
        <dbReference type="Proteomes" id="UP000543642"/>
    </source>
</evidence>
<organism evidence="2 3">
    <name type="scientific">Catenibacillus scindens</name>
    <dbReference type="NCBI Taxonomy" id="673271"/>
    <lineage>
        <taxon>Bacteria</taxon>
        <taxon>Bacillati</taxon>
        <taxon>Bacillota</taxon>
        <taxon>Clostridia</taxon>
        <taxon>Lachnospirales</taxon>
        <taxon>Lachnospiraceae</taxon>
        <taxon>Catenibacillus</taxon>
    </lineage>
</organism>
<reference evidence="2 3" key="1">
    <citation type="submission" date="2020-08" db="EMBL/GenBank/DDBJ databases">
        <title>Genomic Encyclopedia of Type Strains, Phase IV (KMG-IV): sequencing the most valuable type-strain genomes for metagenomic binning, comparative biology and taxonomic classification.</title>
        <authorList>
            <person name="Goeker M."/>
        </authorList>
    </citation>
    <scope>NUCLEOTIDE SEQUENCE [LARGE SCALE GENOMIC DNA]</scope>
    <source>
        <strain evidence="2 3">DSM 106146</strain>
    </source>
</reference>
<dbReference type="EMBL" id="JACHFW010000007">
    <property type="protein sequence ID" value="MBB5264850.1"/>
    <property type="molecule type" value="Genomic_DNA"/>
</dbReference>
<dbReference type="RefSeq" id="WP_183773850.1">
    <property type="nucleotide sequence ID" value="NZ_JACHFW010000007.1"/>
</dbReference>
<feature type="compositionally biased region" description="Basic and acidic residues" evidence="1">
    <location>
        <begin position="54"/>
        <end position="66"/>
    </location>
</feature>
<evidence type="ECO:0000256" key="1">
    <source>
        <dbReference type="SAM" id="MobiDB-lite"/>
    </source>
</evidence>
<sequence>MNTHDKWKNIIVKPKIKIKKHTKNGDDRPDPPCNNNGFGAEKSSMIGKYRKQKGKELPKISDETAK</sequence>
<comment type="caution">
    <text evidence="2">The sequence shown here is derived from an EMBL/GenBank/DDBJ whole genome shotgun (WGS) entry which is preliminary data.</text>
</comment>
<name>A0A7W8M5A1_9FIRM</name>
<proteinExistence type="predicted"/>